<evidence type="ECO:0000313" key="4">
    <source>
        <dbReference type="WBParaSite" id="ECPE_0000058501-mRNA-1"/>
    </source>
</evidence>
<reference evidence="2 3" key="2">
    <citation type="submission" date="2018-11" db="EMBL/GenBank/DDBJ databases">
        <authorList>
            <consortium name="Pathogen Informatics"/>
        </authorList>
    </citation>
    <scope>NUCLEOTIDE SEQUENCE [LARGE SCALE GENOMIC DNA]</scope>
    <source>
        <strain evidence="2 3">Egypt</strain>
    </source>
</reference>
<dbReference type="Proteomes" id="UP000272942">
    <property type="component" value="Unassembled WGS sequence"/>
</dbReference>
<feature type="region of interest" description="Disordered" evidence="1">
    <location>
        <begin position="1"/>
        <end position="144"/>
    </location>
</feature>
<dbReference type="EMBL" id="UZAN01002116">
    <property type="protein sequence ID" value="VDP24672.1"/>
    <property type="molecule type" value="Genomic_DNA"/>
</dbReference>
<evidence type="ECO:0000313" key="3">
    <source>
        <dbReference type="Proteomes" id="UP000272942"/>
    </source>
</evidence>
<feature type="compositionally biased region" description="Basic and acidic residues" evidence="1">
    <location>
        <begin position="30"/>
        <end position="57"/>
    </location>
</feature>
<sequence length="144" mass="16216">MESPNSRSGSRDRSVTPPHWRQASQNTQRMDNDGWRAWHEQRAFQRMNMPRDDEPRSPRLSPSKADRRLDSSPSAAAASARNRSPSESPSRRQSSVTEPRDVSRGFGGRNQPSPNLRHQDTRLPSPTLKSRYVAPASDISNAVL</sequence>
<keyword evidence="3" id="KW-1185">Reference proteome</keyword>
<organism evidence="4">
    <name type="scientific">Echinostoma caproni</name>
    <dbReference type="NCBI Taxonomy" id="27848"/>
    <lineage>
        <taxon>Eukaryota</taxon>
        <taxon>Metazoa</taxon>
        <taxon>Spiralia</taxon>
        <taxon>Lophotrochozoa</taxon>
        <taxon>Platyhelminthes</taxon>
        <taxon>Trematoda</taxon>
        <taxon>Digenea</taxon>
        <taxon>Plagiorchiida</taxon>
        <taxon>Echinostomata</taxon>
        <taxon>Echinostomatoidea</taxon>
        <taxon>Echinostomatidae</taxon>
        <taxon>Echinostoma</taxon>
    </lineage>
</organism>
<evidence type="ECO:0000256" key="1">
    <source>
        <dbReference type="SAM" id="MobiDB-lite"/>
    </source>
</evidence>
<evidence type="ECO:0000313" key="2">
    <source>
        <dbReference type="EMBL" id="VDP24672.1"/>
    </source>
</evidence>
<name>A0A183A0V0_9TREM</name>
<gene>
    <name evidence="2" type="ORF">ECPE_LOCUS585</name>
</gene>
<proteinExistence type="predicted"/>
<feature type="compositionally biased region" description="Polar residues" evidence="1">
    <location>
        <begin position="110"/>
        <end position="128"/>
    </location>
</feature>
<feature type="compositionally biased region" description="Low complexity" evidence="1">
    <location>
        <begin position="71"/>
        <end position="95"/>
    </location>
</feature>
<accession>A0A183A0V0</accession>
<dbReference type="AlphaFoldDB" id="A0A183A0V0"/>
<reference evidence="4" key="1">
    <citation type="submission" date="2016-06" db="UniProtKB">
        <authorList>
            <consortium name="WormBaseParasite"/>
        </authorList>
    </citation>
    <scope>IDENTIFICATION</scope>
</reference>
<protein>
    <submittedName>
        <fullName evidence="4">DUF1752 domain-containing protein</fullName>
    </submittedName>
</protein>
<dbReference type="OrthoDB" id="6284883at2759"/>
<dbReference type="WBParaSite" id="ECPE_0000058501-mRNA-1">
    <property type="protein sequence ID" value="ECPE_0000058501-mRNA-1"/>
    <property type="gene ID" value="ECPE_0000058501"/>
</dbReference>